<evidence type="ECO:0000256" key="1">
    <source>
        <dbReference type="SAM" id="Phobius"/>
    </source>
</evidence>
<dbReference type="Proteomes" id="UP001153069">
    <property type="component" value="Unassembled WGS sequence"/>
</dbReference>
<keyword evidence="1" id="KW-0472">Membrane</keyword>
<dbReference type="EMBL" id="CAICTM010001253">
    <property type="protein sequence ID" value="CAB9521976.1"/>
    <property type="molecule type" value="Genomic_DNA"/>
</dbReference>
<reference evidence="2" key="1">
    <citation type="submission" date="2020-06" db="EMBL/GenBank/DDBJ databases">
        <authorList>
            <consortium name="Plant Systems Biology data submission"/>
        </authorList>
    </citation>
    <scope>NUCLEOTIDE SEQUENCE</scope>
    <source>
        <strain evidence="2">D6</strain>
    </source>
</reference>
<feature type="transmembrane region" description="Helical" evidence="1">
    <location>
        <begin position="336"/>
        <end position="355"/>
    </location>
</feature>
<dbReference type="AlphaFoldDB" id="A0A9N8EIJ6"/>
<evidence type="ECO:0000313" key="3">
    <source>
        <dbReference type="Proteomes" id="UP001153069"/>
    </source>
</evidence>
<proteinExistence type="predicted"/>
<keyword evidence="1" id="KW-0812">Transmembrane</keyword>
<gene>
    <name evidence="2" type="ORF">SEMRO_1255_G256540.1</name>
</gene>
<sequence>MAATLTQNRSVFSQSHFGRSNHATGDCDDASPSGATTGCYLYYESSSFGNARVTTGPRMADPLTAQAENMTKEEFAAFQKENVDRVTEKFMEETRHAILSQNENGELLNHRISPSVLTDDWVLRATEFVKEICEQPLDQRATISLAMTEKIKRGYSEGWLVVKAMGPHPLPVVMFTTREGDFGLMGCLDSIMAQLHQVLSHSFPYCDVSPLQTTKNMWSELARELEEPDRDIAGRGLKDAMERIEVLKRQGASKVDIKAEMQRLRTIRRGRLVAKNPISDADKERMREEKDKKVDSVSTGKLKRVDSVSTGKLKRRSFWDALVVSKQHYWKTYGRTWAWTGLVAAVALYYVYWLMRPVALPR</sequence>
<keyword evidence="3" id="KW-1185">Reference proteome</keyword>
<protein>
    <submittedName>
        <fullName evidence="2">Uncharacterized protein</fullName>
    </submittedName>
</protein>
<organism evidence="2 3">
    <name type="scientific">Seminavis robusta</name>
    <dbReference type="NCBI Taxonomy" id="568900"/>
    <lineage>
        <taxon>Eukaryota</taxon>
        <taxon>Sar</taxon>
        <taxon>Stramenopiles</taxon>
        <taxon>Ochrophyta</taxon>
        <taxon>Bacillariophyta</taxon>
        <taxon>Bacillariophyceae</taxon>
        <taxon>Bacillariophycidae</taxon>
        <taxon>Naviculales</taxon>
        <taxon>Naviculaceae</taxon>
        <taxon>Seminavis</taxon>
    </lineage>
</organism>
<keyword evidence="1" id="KW-1133">Transmembrane helix</keyword>
<name>A0A9N8EIJ6_9STRA</name>
<evidence type="ECO:0000313" key="2">
    <source>
        <dbReference type="EMBL" id="CAB9521976.1"/>
    </source>
</evidence>
<accession>A0A9N8EIJ6</accession>
<comment type="caution">
    <text evidence="2">The sequence shown here is derived from an EMBL/GenBank/DDBJ whole genome shotgun (WGS) entry which is preliminary data.</text>
</comment>